<feature type="transmembrane region" description="Helical" evidence="2">
    <location>
        <begin position="39"/>
        <end position="61"/>
    </location>
</feature>
<gene>
    <name evidence="3" type="ORF">DB88DRAFT_283937</name>
</gene>
<keyword evidence="4" id="KW-1185">Reference proteome</keyword>
<evidence type="ECO:0000313" key="3">
    <source>
        <dbReference type="EMBL" id="KAK1924373.1"/>
    </source>
</evidence>
<dbReference type="EMBL" id="JAODAN010000005">
    <property type="protein sequence ID" value="KAK1924373.1"/>
    <property type="molecule type" value="Genomic_DNA"/>
</dbReference>
<feature type="region of interest" description="Disordered" evidence="1">
    <location>
        <begin position="98"/>
        <end position="131"/>
    </location>
</feature>
<dbReference type="Proteomes" id="UP001182556">
    <property type="component" value="Unassembled WGS sequence"/>
</dbReference>
<sequence length="146" mass="16470">MVSLTTAALPTETTGTPAPGSTTITPYSYATSKIVRTAIAAGIIILGLSALVLFFKVSYWIRYNQRLRRQKYLTTVLQTEQRANVFEIAAWAEEPGTAPVRHNERERMRGWKDKRKEKKRRENEAKVQKRGGANAFAVKEWEGIAS</sequence>
<feature type="compositionally biased region" description="Basic and acidic residues" evidence="1">
    <location>
        <begin position="101"/>
        <end position="111"/>
    </location>
</feature>
<protein>
    <submittedName>
        <fullName evidence="3">Uncharacterized protein</fullName>
    </submittedName>
</protein>
<comment type="caution">
    <text evidence="3">The sequence shown here is derived from an EMBL/GenBank/DDBJ whole genome shotgun (WGS) entry which is preliminary data.</text>
</comment>
<reference evidence="3" key="1">
    <citation type="submission" date="2023-02" db="EMBL/GenBank/DDBJ databases">
        <title>Identification and recombinant expression of a fungal hydrolase from Papiliotrema laurentii that hydrolyzes apple cutin and clears colloidal polyester polyurethane.</title>
        <authorList>
            <consortium name="DOE Joint Genome Institute"/>
            <person name="Roman V.A."/>
            <person name="Bojanowski C."/>
            <person name="Crable B.R."/>
            <person name="Wagner D.N."/>
            <person name="Hung C.S."/>
            <person name="Nadeau L.J."/>
            <person name="Schratz L."/>
            <person name="Haridas S."/>
            <person name="Pangilinan J."/>
            <person name="Lipzen A."/>
            <person name="Na H."/>
            <person name="Yan M."/>
            <person name="Ng V."/>
            <person name="Grigoriev I.V."/>
            <person name="Spatafora J.W."/>
            <person name="Barlow D."/>
            <person name="Biffinger J."/>
            <person name="Kelley-Loughnane N."/>
            <person name="Varaljay V.A."/>
            <person name="Crookes-Goodson W.J."/>
        </authorList>
    </citation>
    <scope>NUCLEOTIDE SEQUENCE</scope>
    <source>
        <strain evidence="3">5307AH</strain>
    </source>
</reference>
<evidence type="ECO:0000256" key="1">
    <source>
        <dbReference type="SAM" id="MobiDB-lite"/>
    </source>
</evidence>
<feature type="region of interest" description="Disordered" evidence="1">
    <location>
        <begin position="1"/>
        <end position="22"/>
    </location>
</feature>
<dbReference type="AlphaFoldDB" id="A0AAD9FQA4"/>
<proteinExistence type="predicted"/>
<evidence type="ECO:0000313" key="4">
    <source>
        <dbReference type="Proteomes" id="UP001182556"/>
    </source>
</evidence>
<organism evidence="3 4">
    <name type="scientific">Papiliotrema laurentii</name>
    <name type="common">Cryptococcus laurentii</name>
    <dbReference type="NCBI Taxonomy" id="5418"/>
    <lineage>
        <taxon>Eukaryota</taxon>
        <taxon>Fungi</taxon>
        <taxon>Dikarya</taxon>
        <taxon>Basidiomycota</taxon>
        <taxon>Agaricomycotina</taxon>
        <taxon>Tremellomycetes</taxon>
        <taxon>Tremellales</taxon>
        <taxon>Rhynchogastremaceae</taxon>
        <taxon>Papiliotrema</taxon>
    </lineage>
</organism>
<accession>A0AAD9FQA4</accession>
<evidence type="ECO:0000256" key="2">
    <source>
        <dbReference type="SAM" id="Phobius"/>
    </source>
</evidence>
<keyword evidence="2" id="KW-1133">Transmembrane helix</keyword>
<keyword evidence="2" id="KW-0812">Transmembrane</keyword>
<keyword evidence="2" id="KW-0472">Membrane</keyword>
<name>A0AAD9FQA4_PAPLA</name>